<name>A0A074Z1I4_AURSE</name>
<dbReference type="GeneID" id="25361970"/>
<evidence type="ECO:0000313" key="2">
    <source>
        <dbReference type="Proteomes" id="UP000030641"/>
    </source>
</evidence>
<dbReference type="InParanoid" id="A0A074Z1I4"/>
<protein>
    <submittedName>
        <fullName evidence="1">Uncharacterized protein</fullName>
    </submittedName>
</protein>
<keyword evidence="2" id="KW-1185">Reference proteome</keyword>
<dbReference type="RefSeq" id="XP_013348661.1">
    <property type="nucleotide sequence ID" value="XM_013493207.1"/>
</dbReference>
<gene>
    <name evidence="1" type="ORF">AUEXF2481DRAFT_120042</name>
</gene>
<sequence>MTLLSTGVDWLLLARWKRKGMRDWNGRRMTTHTHHRRYPPHHHCSCSVIRQHFAHFTTLLPVLHMSGFEDASVKHCTYNIPHSSDHDNEPKMIYIWLRTVNYVSQCVVKKKPSAAEVVGLRASSLAEEQPRATKSSLHRIQPCSSPNLVTNPPYQLLLLLSVYSKNKDSKTWTRLNTSCLGPLVACSASIRLCLDRTPVRVHSRQR</sequence>
<organism evidence="1 2">
    <name type="scientific">Aureobasidium subglaciale (strain EXF-2481)</name>
    <name type="common">Aureobasidium pullulans var. subglaciale</name>
    <dbReference type="NCBI Taxonomy" id="1043005"/>
    <lineage>
        <taxon>Eukaryota</taxon>
        <taxon>Fungi</taxon>
        <taxon>Dikarya</taxon>
        <taxon>Ascomycota</taxon>
        <taxon>Pezizomycotina</taxon>
        <taxon>Dothideomycetes</taxon>
        <taxon>Dothideomycetidae</taxon>
        <taxon>Dothideales</taxon>
        <taxon>Saccotheciaceae</taxon>
        <taxon>Aureobasidium</taxon>
    </lineage>
</organism>
<proteinExistence type="predicted"/>
<dbReference type="EMBL" id="KL584749">
    <property type="protein sequence ID" value="KER00168.1"/>
    <property type="molecule type" value="Genomic_DNA"/>
</dbReference>
<dbReference type="AlphaFoldDB" id="A0A074Z1I4"/>
<evidence type="ECO:0000313" key="1">
    <source>
        <dbReference type="EMBL" id="KER00168.1"/>
    </source>
</evidence>
<dbReference type="Proteomes" id="UP000030641">
    <property type="component" value="Unassembled WGS sequence"/>
</dbReference>
<reference evidence="1 2" key="1">
    <citation type="journal article" date="2014" name="BMC Genomics">
        <title>Genome sequencing of four Aureobasidium pullulans varieties: biotechnological potential, stress tolerance, and description of new species.</title>
        <authorList>
            <person name="Gostin Ar C."/>
            <person name="Ohm R.A."/>
            <person name="Kogej T."/>
            <person name="Sonjak S."/>
            <person name="Turk M."/>
            <person name="Zajc J."/>
            <person name="Zalar P."/>
            <person name="Grube M."/>
            <person name="Sun H."/>
            <person name="Han J."/>
            <person name="Sharma A."/>
            <person name="Chiniquy J."/>
            <person name="Ngan C.Y."/>
            <person name="Lipzen A."/>
            <person name="Barry K."/>
            <person name="Grigoriev I.V."/>
            <person name="Gunde-Cimerman N."/>
        </authorList>
    </citation>
    <scope>NUCLEOTIDE SEQUENCE [LARGE SCALE GENOMIC DNA]</scope>
    <source>
        <strain evidence="1 2">EXF-2481</strain>
    </source>
</reference>
<dbReference type="HOGENOM" id="CLU_1331711_0_0_1"/>
<accession>A0A074Z1I4</accession>